<keyword evidence="7 9" id="KW-0472">Membrane</keyword>
<keyword evidence="2 9" id="KW-0813">Transport</keyword>
<keyword evidence="6 9" id="KW-1133">Transmembrane helix</keyword>
<proteinExistence type="inferred from homology"/>
<feature type="transmembrane region" description="Helical" evidence="9">
    <location>
        <begin position="153"/>
        <end position="172"/>
    </location>
</feature>
<evidence type="ECO:0000256" key="8">
    <source>
        <dbReference type="ARBA" id="ARBA00038436"/>
    </source>
</evidence>
<keyword evidence="3" id="KW-1003">Cell membrane</keyword>
<accession>A0A2T8HZ24</accession>
<organism evidence="11 12">
    <name type="scientific">Pararhodobacter oceanensis</name>
    <dbReference type="NCBI Taxonomy" id="2172121"/>
    <lineage>
        <taxon>Bacteria</taxon>
        <taxon>Pseudomonadati</taxon>
        <taxon>Pseudomonadota</taxon>
        <taxon>Alphaproteobacteria</taxon>
        <taxon>Rhodobacterales</taxon>
        <taxon>Paracoccaceae</taxon>
        <taxon>Pararhodobacter</taxon>
    </lineage>
</organism>
<evidence type="ECO:0000313" key="11">
    <source>
        <dbReference type="EMBL" id="PVH30687.1"/>
    </source>
</evidence>
<dbReference type="GO" id="GO:0015740">
    <property type="term" value="P:C4-dicarboxylate transport"/>
    <property type="evidence" value="ECO:0007669"/>
    <property type="project" value="TreeGrafter"/>
</dbReference>
<feature type="transmembrane region" description="Helical" evidence="9">
    <location>
        <begin position="32"/>
        <end position="56"/>
    </location>
</feature>
<dbReference type="PANTHER" id="PTHR35011:SF2">
    <property type="entry name" value="2,3-DIKETO-L-GULONATE TRAP TRANSPORTER SMALL PERMEASE PROTEIN YIAM"/>
    <property type="match status" value="1"/>
</dbReference>
<dbReference type="AlphaFoldDB" id="A0A2T8HZ24"/>
<evidence type="ECO:0000256" key="3">
    <source>
        <dbReference type="ARBA" id="ARBA00022475"/>
    </source>
</evidence>
<dbReference type="InterPro" id="IPR055348">
    <property type="entry name" value="DctQ"/>
</dbReference>
<comment type="subcellular location">
    <subcellularLocation>
        <location evidence="1 9">Cell inner membrane</location>
        <topology evidence="1 9">Multi-pass membrane protein</topology>
    </subcellularLocation>
</comment>
<gene>
    <name evidence="11" type="ORF">DDE20_04000</name>
</gene>
<name>A0A2T8HZ24_9RHOB</name>
<dbReference type="OrthoDB" id="6104548at2"/>
<dbReference type="PANTHER" id="PTHR35011">
    <property type="entry name" value="2,3-DIKETO-L-GULONATE TRAP TRANSPORTER SMALL PERMEASE PROTEIN YIAM"/>
    <property type="match status" value="1"/>
</dbReference>
<comment type="subunit">
    <text evidence="9">The complex comprises the extracytoplasmic solute receptor protein and the two transmembrane proteins.</text>
</comment>
<keyword evidence="12" id="KW-1185">Reference proteome</keyword>
<dbReference type="GO" id="GO:0022857">
    <property type="term" value="F:transmembrane transporter activity"/>
    <property type="evidence" value="ECO:0007669"/>
    <property type="project" value="UniProtKB-UniRule"/>
</dbReference>
<evidence type="ECO:0000256" key="6">
    <source>
        <dbReference type="ARBA" id="ARBA00022989"/>
    </source>
</evidence>
<evidence type="ECO:0000256" key="7">
    <source>
        <dbReference type="ARBA" id="ARBA00023136"/>
    </source>
</evidence>
<evidence type="ECO:0000256" key="4">
    <source>
        <dbReference type="ARBA" id="ARBA00022519"/>
    </source>
</evidence>
<evidence type="ECO:0000256" key="9">
    <source>
        <dbReference type="RuleBase" id="RU369079"/>
    </source>
</evidence>
<protein>
    <recommendedName>
        <fullName evidence="9">TRAP transporter small permease protein</fullName>
    </recommendedName>
</protein>
<reference evidence="11 12" key="1">
    <citation type="submission" date="2018-04" db="EMBL/GenBank/DDBJ databases">
        <title>Pararhodobacter oceanense sp. nov., isolated from marine intertidal sediment.</title>
        <authorList>
            <person name="Wang X.-L."/>
            <person name="Du Z.-J."/>
        </authorList>
    </citation>
    <scope>NUCLEOTIDE SEQUENCE [LARGE SCALE GENOMIC DNA]</scope>
    <source>
        <strain evidence="11 12">AM505</strain>
    </source>
</reference>
<comment type="caution">
    <text evidence="11">The sequence shown here is derived from an EMBL/GenBank/DDBJ whole genome shotgun (WGS) entry which is preliminary data.</text>
</comment>
<feature type="transmembrane region" description="Helical" evidence="9">
    <location>
        <begin position="109"/>
        <end position="133"/>
    </location>
</feature>
<comment type="function">
    <text evidence="9">Part of the tripartite ATP-independent periplasmic (TRAP) transport system.</text>
</comment>
<keyword evidence="4 9" id="KW-0997">Cell inner membrane</keyword>
<sequence>MKTRRHPLRGAAIFTRGRGEPMRAVFEQLDHWLMRLMSLVIFASTAAIVCLISFLILSRYVFGWSVIGMLELSTLSALWLYMIGAVVASRNREHITVDFTAQSLKSPRLTALHESLVSLIILILGVFFLSLAWDMLIWAQRRPQVTPGLNIPLLAGQSALITAAVLGLAYTIRDLIKALIAVRNSYREA</sequence>
<feature type="domain" description="Tripartite ATP-independent periplasmic transporters DctQ component" evidence="10">
    <location>
        <begin position="48"/>
        <end position="179"/>
    </location>
</feature>
<feature type="transmembrane region" description="Helical" evidence="9">
    <location>
        <begin position="62"/>
        <end position="88"/>
    </location>
</feature>
<dbReference type="EMBL" id="QDKM01000001">
    <property type="protein sequence ID" value="PVH30687.1"/>
    <property type="molecule type" value="Genomic_DNA"/>
</dbReference>
<comment type="similarity">
    <text evidence="8 9">Belongs to the TRAP transporter small permease family.</text>
</comment>
<dbReference type="Proteomes" id="UP000245911">
    <property type="component" value="Unassembled WGS sequence"/>
</dbReference>
<dbReference type="Pfam" id="PF04290">
    <property type="entry name" value="DctQ"/>
    <property type="match status" value="1"/>
</dbReference>
<evidence type="ECO:0000259" key="10">
    <source>
        <dbReference type="Pfam" id="PF04290"/>
    </source>
</evidence>
<dbReference type="InterPro" id="IPR007387">
    <property type="entry name" value="TRAP_DctQ"/>
</dbReference>
<evidence type="ECO:0000256" key="2">
    <source>
        <dbReference type="ARBA" id="ARBA00022448"/>
    </source>
</evidence>
<dbReference type="GO" id="GO:0005886">
    <property type="term" value="C:plasma membrane"/>
    <property type="evidence" value="ECO:0007669"/>
    <property type="project" value="UniProtKB-SubCell"/>
</dbReference>
<evidence type="ECO:0000313" key="12">
    <source>
        <dbReference type="Proteomes" id="UP000245911"/>
    </source>
</evidence>
<evidence type="ECO:0000256" key="5">
    <source>
        <dbReference type="ARBA" id="ARBA00022692"/>
    </source>
</evidence>
<evidence type="ECO:0000256" key="1">
    <source>
        <dbReference type="ARBA" id="ARBA00004429"/>
    </source>
</evidence>
<keyword evidence="5 9" id="KW-0812">Transmembrane</keyword>